<gene>
    <name evidence="2" type="ORF">RM779_02325</name>
</gene>
<name>A0ABU2RZ21_9ACTN</name>
<evidence type="ECO:0000313" key="2">
    <source>
        <dbReference type="EMBL" id="MDT0441439.1"/>
    </source>
</evidence>
<evidence type="ECO:0000256" key="1">
    <source>
        <dbReference type="SAM" id="MobiDB-lite"/>
    </source>
</evidence>
<sequence length="82" mass="8934">MSELSGTSSTIEAVLQGGPATLPPERRSVRITGTQHVVKVQHYGGYEHFVRSDRGDRGDQTRGSGAAVPIVFRWVGRTRIAE</sequence>
<dbReference type="EMBL" id="JAVREV010000001">
    <property type="protein sequence ID" value="MDT0441439.1"/>
    <property type="molecule type" value="Genomic_DNA"/>
</dbReference>
<reference evidence="3" key="1">
    <citation type="submission" date="2023-07" db="EMBL/GenBank/DDBJ databases">
        <title>30 novel species of actinomycetes from the DSMZ collection.</title>
        <authorList>
            <person name="Nouioui I."/>
        </authorList>
    </citation>
    <scope>NUCLEOTIDE SEQUENCE [LARGE SCALE GENOMIC DNA]</scope>
    <source>
        <strain evidence="3">DSM 41886</strain>
    </source>
</reference>
<proteinExistence type="predicted"/>
<organism evidence="2 3">
    <name type="scientific">Streptomyces johnsoniae</name>
    <dbReference type="NCBI Taxonomy" id="3075532"/>
    <lineage>
        <taxon>Bacteria</taxon>
        <taxon>Bacillati</taxon>
        <taxon>Actinomycetota</taxon>
        <taxon>Actinomycetes</taxon>
        <taxon>Kitasatosporales</taxon>
        <taxon>Streptomycetaceae</taxon>
        <taxon>Streptomyces</taxon>
    </lineage>
</organism>
<accession>A0ABU2RZ21</accession>
<feature type="compositionally biased region" description="Polar residues" evidence="1">
    <location>
        <begin position="1"/>
        <end position="11"/>
    </location>
</feature>
<feature type="region of interest" description="Disordered" evidence="1">
    <location>
        <begin position="1"/>
        <end position="26"/>
    </location>
</feature>
<dbReference type="Pfam" id="PF19450">
    <property type="entry name" value="DUF5988"/>
    <property type="match status" value="1"/>
</dbReference>
<keyword evidence="3" id="KW-1185">Reference proteome</keyword>
<protein>
    <submittedName>
        <fullName evidence="2">DUF5988 family protein</fullName>
    </submittedName>
</protein>
<evidence type="ECO:0000313" key="3">
    <source>
        <dbReference type="Proteomes" id="UP001183615"/>
    </source>
</evidence>
<comment type="caution">
    <text evidence="2">The sequence shown here is derived from an EMBL/GenBank/DDBJ whole genome shotgun (WGS) entry which is preliminary data.</text>
</comment>
<dbReference type="RefSeq" id="WP_311615210.1">
    <property type="nucleotide sequence ID" value="NZ_JAVREV010000001.1"/>
</dbReference>
<dbReference type="Proteomes" id="UP001183615">
    <property type="component" value="Unassembled WGS sequence"/>
</dbReference>
<dbReference type="InterPro" id="IPR046030">
    <property type="entry name" value="DUF5988"/>
</dbReference>